<dbReference type="InterPro" id="IPR011009">
    <property type="entry name" value="Kinase-like_dom_sf"/>
</dbReference>
<keyword evidence="1" id="KW-1185">Reference proteome</keyword>
<evidence type="ECO:0000313" key="2">
    <source>
        <dbReference type="WBParaSite" id="Csp11.Scaffold629.g10696.t1"/>
    </source>
</evidence>
<name>A0A1I7TQ92_9PELO</name>
<accession>A0A1I7TQ92</accession>
<dbReference type="STRING" id="1561998.A0A1I7TQ92"/>
<dbReference type="WBParaSite" id="Csp11.Scaffold629.g10696.t1">
    <property type="protein sequence ID" value="Csp11.Scaffold629.g10696.t1"/>
    <property type="gene ID" value="Csp11.Scaffold629.g10696"/>
</dbReference>
<dbReference type="Gene3D" id="1.10.510.10">
    <property type="entry name" value="Transferase(Phosphotransferase) domain 1"/>
    <property type="match status" value="1"/>
</dbReference>
<organism evidence="1 2">
    <name type="scientific">Caenorhabditis tropicalis</name>
    <dbReference type="NCBI Taxonomy" id="1561998"/>
    <lineage>
        <taxon>Eukaryota</taxon>
        <taxon>Metazoa</taxon>
        <taxon>Ecdysozoa</taxon>
        <taxon>Nematoda</taxon>
        <taxon>Chromadorea</taxon>
        <taxon>Rhabditida</taxon>
        <taxon>Rhabditina</taxon>
        <taxon>Rhabditomorpha</taxon>
        <taxon>Rhabditoidea</taxon>
        <taxon>Rhabditidae</taxon>
        <taxon>Peloderinae</taxon>
        <taxon>Caenorhabditis</taxon>
    </lineage>
</organism>
<sequence length="105" mass="12346">MGNLMAFFVFQEIHFENSEKLSAAAARDLLANMLKINPDERFSVEDAINHPYVRLWFKDEEVNAPASENRYDQEIDFADKTLQEWKSLIFEEVQRYQSAHDIFNG</sequence>
<reference evidence="2" key="1">
    <citation type="submission" date="2016-11" db="UniProtKB">
        <authorList>
            <consortium name="WormBaseParasite"/>
        </authorList>
    </citation>
    <scope>IDENTIFICATION</scope>
</reference>
<dbReference type="AlphaFoldDB" id="A0A1I7TQ92"/>
<dbReference type="Proteomes" id="UP000095282">
    <property type="component" value="Unplaced"/>
</dbReference>
<dbReference type="eggNOG" id="KOG0665">
    <property type="taxonomic scope" value="Eukaryota"/>
</dbReference>
<protein>
    <submittedName>
        <fullName evidence="2">Protein kinase domain-containing protein</fullName>
    </submittedName>
</protein>
<dbReference type="Gene3D" id="3.30.200.20">
    <property type="entry name" value="Phosphorylase Kinase, domain 1"/>
    <property type="match status" value="1"/>
</dbReference>
<evidence type="ECO:0000313" key="1">
    <source>
        <dbReference type="Proteomes" id="UP000095282"/>
    </source>
</evidence>
<proteinExistence type="predicted"/>
<dbReference type="SUPFAM" id="SSF56112">
    <property type="entry name" value="Protein kinase-like (PK-like)"/>
    <property type="match status" value="1"/>
</dbReference>